<comment type="caution">
    <text evidence="1">The sequence shown here is derived from an EMBL/GenBank/DDBJ whole genome shotgun (WGS) entry which is preliminary data.</text>
</comment>
<accession>A0ABU6WTD4</accession>
<gene>
    <name evidence="1" type="ORF">PIB30_087228</name>
</gene>
<organism evidence="1 2">
    <name type="scientific">Stylosanthes scabra</name>
    <dbReference type="NCBI Taxonomy" id="79078"/>
    <lineage>
        <taxon>Eukaryota</taxon>
        <taxon>Viridiplantae</taxon>
        <taxon>Streptophyta</taxon>
        <taxon>Embryophyta</taxon>
        <taxon>Tracheophyta</taxon>
        <taxon>Spermatophyta</taxon>
        <taxon>Magnoliopsida</taxon>
        <taxon>eudicotyledons</taxon>
        <taxon>Gunneridae</taxon>
        <taxon>Pentapetalae</taxon>
        <taxon>rosids</taxon>
        <taxon>fabids</taxon>
        <taxon>Fabales</taxon>
        <taxon>Fabaceae</taxon>
        <taxon>Papilionoideae</taxon>
        <taxon>50 kb inversion clade</taxon>
        <taxon>dalbergioids sensu lato</taxon>
        <taxon>Dalbergieae</taxon>
        <taxon>Pterocarpus clade</taxon>
        <taxon>Stylosanthes</taxon>
    </lineage>
</organism>
<reference evidence="1 2" key="1">
    <citation type="journal article" date="2023" name="Plants (Basel)">
        <title>Bridging the Gap: Combining Genomics and Transcriptomics Approaches to Understand Stylosanthes scabra, an Orphan Legume from the Brazilian Caatinga.</title>
        <authorList>
            <person name="Ferreira-Neto J.R.C."/>
            <person name="da Silva M.D."/>
            <person name="Binneck E."/>
            <person name="de Melo N.F."/>
            <person name="da Silva R.H."/>
            <person name="de Melo A.L.T.M."/>
            <person name="Pandolfi V."/>
            <person name="Bustamante F.O."/>
            <person name="Brasileiro-Vidal A.C."/>
            <person name="Benko-Iseppon A.M."/>
        </authorList>
    </citation>
    <scope>NUCLEOTIDE SEQUENCE [LARGE SCALE GENOMIC DNA]</scope>
    <source>
        <tissue evidence="1">Leaves</tissue>
    </source>
</reference>
<proteinExistence type="predicted"/>
<dbReference type="EMBL" id="JASCZI010182770">
    <property type="protein sequence ID" value="MED6188579.1"/>
    <property type="molecule type" value="Genomic_DNA"/>
</dbReference>
<protein>
    <submittedName>
        <fullName evidence="1">Uncharacterized protein</fullName>
    </submittedName>
</protein>
<dbReference type="Proteomes" id="UP001341840">
    <property type="component" value="Unassembled WGS sequence"/>
</dbReference>
<sequence>MHRLWLHEARHLLYISTLALRNREKAEEEERNRGTKEAWNYINLIIGTLNTKPKVVKNTLERGLCTRRVFVMFLGQFHGCEAPRSKRDNHDTKKALLKVTQESTKSRLAPFPLWPNVIHSNKGELTNKTKPPKRDMLPPRQSLPKLIEPHPFPLSVTFGAWLLTKP</sequence>
<evidence type="ECO:0000313" key="2">
    <source>
        <dbReference type="Proteomes" id="UP001341840"/>
    </source>
</evidence>
<evidence type="ECO:0000313" key="1">
    <source>
        <dbReference type="EMBL" id="MED6188579.1"/>
    </source>
</evidence>
<name>A0ABU6WTD4_9FABA</name>
<keyword evidence="2" id="KW-1185">Reference proteome</keyword>